<dbReference type="InterPro" id="IPR036388">
    <property type="entry name" value="WH-like_DNA-bd_sf"/>
</dbReference>
<dbReference type="InterPro" id="IPR012318">
    <property type="entry name" value="HTH_CRP"/>
</dbReference>
<evidence type="ECO:0000313" key="6">
    <source>
        <dbReference type="Proteomes" id="UP001519363"/>
    </source>
</evidence>
<evidence type="ECO:0000256" key="3">
    <source>
        <dbReference type="ARBA" id="ARBA00023163"/>
    </source>
</evidence>
<keyword evidence="6" id="KW-1185">Reference proteome</keyword>
<dbReference type="InterPro" id="IPR036390">
    <property type="entry name" value="WH_DNA-bd_sf"/>
</dbReference>
<dbReference type="Gene3D" id="1.10.10.10">
    <property type="entry name" value="Winged helix-like DNA-binding domain superfamily/Winged helix DNA-binding domain"/>
    <property type="match status" value="1"/>
</dbReference>
<keyword evidence="3" id="KW-0804">Transcription</keyword>
<evidence type="ECO:0000313" key="5">
    <source>
        <dbReference type="EMBL" id="MBP2471168.1"/>
    </source>
</evidence>
<protein>
    <submittedName>
        <fullName evidence="5">CRP-like cAMP-binding protein</fullName>
    </submittedName>
</protein>
<evidence type="ECO:0000256" key="2">
    <source>
        <dbReference type="ARBA" id="ARBA00023125"/>
    </source>
</evidence>
<dbReference type="PROSITE" id="PS50042">
    <property type="entry name" value="CNMP_BINDING_3"/>
    <property type="match status" value="1"/>
</dbReference>
<organism evidence="5 6">
    <name type="scientific">Crossiella equi</name>
    <dbReference type="NCBI Taxonomy" id="130796"/>
    <lineage>
        <taxon>Bacteria</taxon>
        <taxon>Bacillati</taxon>
        <taxon>Actinomycetota</taxon>
        <taxon>Actinomycetes</taxon>
        <taxon>Pseudonocardiales</taxon>
        <taxon>Pseudonocardiaceae</taxon>
        <taxon>Crossiella</taxon>
    </lineage>
</organism>
<evidence type="ECO:0000256" key="1">
    <source>
        <dbReference type="ARBA" id="ARBA00023015"/>
    </source>
</evidence>
<dbReference type="Pfam" id="PF13545">
    <property type="entry name" value="HTH_Crp_2"/>
    <property type="match status" value="1"/>
</dbReference>
<evidence type="ECO:0000259" key="4">
    <source>
        <dbReference type="PROSITE" id="PS50042"/>
    </source>
</evidence>
<dbReference type="InterPro" id="IPR018490">
    <property type="entry name" value="cNMP-bd_dom_sf"/>
</dbReference>
<gene>
    <name evidence="5" type="ORF">JOF53_000040</name>
</gene>
<comment type="caution">
    <text evidence="5">The sequence shown here is derived from an EMBL/GenBank/DDBJ whole genome shotgun (WGS) entry which is preliminary data.</text>
</comment>
<dbReference type="Gene3D" id="2.60.120.10">
    <property type="entry name" value="Jelly Rolls"/>
    <property type="match status" value="1"/>
</dbReference>
<accession>A0ABS5A3L5</accession>
<keyword evidence="1" id="KW-0805">Transcription regulation</keyword>
<dbReference type="SUPFAM" id="SSF51206">
    <property type="entry name" value="cAMP-binding domain-like"/>
    <property type="match status" value="1"/>
</dbReference>
<dbReference type="Proteomes" id="UP001519363">
    <property type="component" value="Unassembled WGS sequence"/>
</dbReference>
<reference evidence="5 6" key="1">
    <citation type="submission" date="2021-03" db="EMBL/GenBank/DDBJ databases">
        <title>Sequencing the genomes of 1000 actinobacteria strains.</title>
        <authorList>
            <person name="Klenk H.-P."/>
        </authorList>
    </citation>
    <scope>NUCLEOTIDE SEQUENCE [LARGE SCALE GENOMIC DNA]</scope>
    <source>
        <strain evidence="5 6">DSM 44580</strain>
    </source>
</reference>
<name>A0ABS5A3L5_9PSEU</name>
<dbReference type="Pfam" id="PF00027">
    <property type="entry name" value="cNMP_binding"/>
    <property type="match status" value="1"/>
</dbReference>
<keyword evidence="2" id="KW-0238">DNA-binding</keyword>
<dbReference type="RefSeq" id="WP_086788207.1">
    <property type="nucleotide sequence ID" value="NZ_JAGIOO010000001.1"/>
</dbReference>
<proteinExistence type="predicted"/>
<dbReference type="EMBL" id="JAGIOO010000001">
    <property type="protein sequence ID" value="MBP2471168.1"/>
    <property type="molecule type" value="Genomic_DNA"/>
</dbReference>
<feature type="domain" description="Cyclic nucleotide-binding" evidence="4">
    <location>
        <begin position="20"/>
        <end position="109"/>
    </location>
</feature>
<dbReference type="InterPro" id="IPR000595">
    <property type="entry name" value="cNMP-bd_dom"/>
</dbReference>
<sequence>MDNRNNGSMPGDEFLSSSCLLRALDGPTAEAYAKEMDRGCFMSGKWLYTQGSSDDRVHVVLAGLVKIVTTEKDGKHLVCVHGPGDVVGLQAGVKSNTALAAGLVRTATITRSRLQQWAARWPVIDDELHQYATARIAEFGDVYFEIKRAGDHLLLRRLAPPVRLARLYVHLVRRCGVQDGAVLRVKHHLNHTELAELIGSSKEEVHDALTALTRAALVLPARRGVTVLDLEALHHFGR</sequence>
<dbReference type="SUPFAM" id="SSF46785">
    <property type="entry name" value="Winged helix' DNA-binding domain"/>
    <property type="match status" value="1"/>
</dbReference>
<dbReference type="CDD" id="cd00038">
    <property type="entry name" value="CAP_ED"/>
    <property type="match status" value="1"/>
</dbReference>
<dbReference type="InterPro" id="IPR014710">
    <property type="entry name" value="RmlC-like_jellyroll"/>
</dbReference>